<reference evidence="1" key="1">
    <citation type="journal article" date="2023" name="G3 (Bethesda)">
        <title>A reference genome for the long-term kleptoplast-retaining sea slug Elysia crispata morphotype clarki.</title>
        <authorList>
            <person name="Eastman K.E."/>
            <person name="Pendleton A.L."/>
            <person name="Shaikh M.A."/>
            <person name="Suttiyut T."/>
            <person name="Ogas R."/>
            <person name="Tomko P."/>
            <person name="Gavelis G."/>
            <person name="Widhalm J.R."/>
            <person name="Wisecaver J.H."/>
        </authorList>
    </citation>
    <scope>NUCLEOTIDE SEQUENCE</scope>
    <source>
        <strain evidence="1">ECLA1</strain>
    </source>
</reference>
<evidence type="ECO:0000313" key="2">
    <source>
        <dbReference type="Proteomes" id="UP001283361"/>
    </source>
</evidence>
<accession>A0AAE1D7B1</accession>
<proteinExistence type="predicted"/>
<dbReference type="EMBL" id="JAWDGP010005052">
    <property type="protein sequence ID" value="KAK3759976.1"/>
    <property type="molecule type" value="Genomic_DNA"/>
</dbReference>
<comment type="caution">
    <text evidence="1">The sequence shown here is derived from an EMBL/GenBank/DDBJ whole genome shotgun (WGS) entry which is preliminary data.</text>
</comment>
<name>A0AAE1D7B1_9GAST</name>
<sequence length="110" mass="12337">MAVSSIEYRLKPEENKDTIATRRAFDLTCGDLRIEPLPRRAVFGQRWANKALASLVFAKGRQEMGRRRSHYTLLELTGNAVSNFSLCTDEINGDAFLIDSVKIYGTVKVG</sequence>
<organism evidence="1 2">
    <name type="scientific">Elysia crispata</name>
    <name type="common">lettuce slug</name>
    <dbReference type="NCBI Taxonomy" id="231223"/>
    <lineage>
        <taxon>Eukaryota</taxon>
        <taxon>Metazoa</taxon>
        <taxon>Spiralia</taxon>
        <taxon>Lophotrochozoa</taxon>
        <taxon>Mollusca</taxon>
        <taxon>Gastropoda</taxon>
        <taxon>Heterobranchia</taxon>
        <taxon>Euthyneura</taxon>
        <taxon>Panpulmonata</taxon>
        <taxon>Sacoglossa</taxon>
        <taxon>Placobranchoidea</taxon>
        <taxon>Plakobranchidae</taxon>
        <taxon>Elysia</taxon>
    </lineage>
</organism>
<evidence type="ECO:0000313" key="1">
    <source>
        <dbReference type="EMBL" id="KAK3759976.1"/>
    </source>
</evidence>
<protein>
    <submittedName>
        <fullName evidence="1">Uncharacterized protein</fullName>
    </submittedName>
</protein>
<dbReference type="Proteomes" id="UP001283361">
    <property type="component" value="Unassembled WGS sequence"/>
</dbReference>
<keyword evidence="2" id="KW-1185">Reference proteome</keyword>
<dbReference type="AlphaFoldDB" id="A0AAE1D7B1"/>
<gene>
    <name evidence="1" type="ORF">RRG08_006443</name>
</gene>